<feature type="domain" description="PA14" evidence="2">
    <location>
        <begin position="1431"/>
        <end position="1567"/>
    </location>
</feature>
<dbReference type="NCBIfam" id="TIGR04183">
    <property type="entry name" value="Por_Secre_tail"/>
    <property type="match status" value="1"/>
</dbReference>
<keyword evidence="4" id="KW-1185">Reference proteome</keyword>
<protein>
    <recommendedName>
        <fullName evidence="2">PA14 domain-containing protein</fullName>
    </recommendedName>
</protein>
<dbReference type="EMBL" id="MTSE01000029">
    <property type="protein sequence ID" value="OUJ69900.1"/>
    <property type="molecule type" value="Genomic_DNA"/>
</dbReference>
<dbReference type="Pfam" id="PF22352">
    <property type="entry name" value="K319L-like_PKD"/>
    <property type="match status" value="1"/>
</dbReference>
<accession>A0A243W6S0</accession>
<dbReference type="InterPro" id="IPR013783">
    <property type="entry name" value="Ig-like_fold"/>
</dbReference>
<dbReference type="Gene3D" id="2.60.40.10">
    <property type="entry name" value="Immunoglobulins"/>
    <property type="match status" value="2"/>
</dbReference>
<dbReference type="SUPFAM" id="SSF69318">
    <property type="entry name" value="Integrin alpha N-terminal domain"/>
    <property type="match status" value="3"/>
</dbReference>
<feature type="domain" description="PA14" evidence="2">
    <location>
        <begin position="1276"/>
        <end position="1412"/>
    </location>
</feature>
<dbReference type="Gene3D" id="2.60.120.380">
    <property type="match status" value="4"/>
</dbReference>
<evidence type="ECO:0000259" key="2">
    <source>
        <dbReference type="PROSITE" id="PS51820"/>
    </source>
</evidence>
<dbReference type="Pfam" id="PF13517">
    <property type="entry name" value="FG-GAP_3"/>
    <property type="match status" value="5"/>
</dbReference>
<dbReference type="InterPro" id="IPR013517">
    <property type="entry name" value="FG-GAP"/>
</dbReference>
<dbReference type="InterPro" id="IPR028994">
    <property type="entry name" value="Integrin_alpha_N"/>
</dbReference>
<dbReference type="Gene3D" id="2.60.40.3710">
    <property type="match status" value="1"/>
</dbReference>
<dbReference type="Gene3D" id="2.130.10.130">
    <property type="entry name" value="Integrin alpha, N-terminal"/>
    <property type="match status" value="2"/>
</dbReference>
<dbReference type="PANTHER" id="PTHR46580">
    <property type="entry name" value="SENSOR KINASE-RELATED"/>
    <property type="match status" value="1"/>
</dbReference>
<sequence>MVVFATRFYRLPAWPSVPRLSRTLGAGFLLLFGPTSILSAQAQLLVSGTTPPPNAVSAARTTNVAATFNQVLSNSAATQGALNVFSQQAGGRKAGTVTVNGSTLTFDPTTDFKGGETVFGTITTAAQGSSGTLAAPKVFQFTAATNPSTGTFGAAQILTTKEGTQNVVTGDVNGDGFLDLLTSNSASATSSSISVRLNNGQGSFGASIQEITGGVSLSDFALADLDSDGDLDLVAISYDPGIISVRFNNGRGIFSGTIDIRSDVYLRRLAVGDLDGDGNQDLVIANNFGNLFFLLNTGNGTTFTGGSTARFNGLLAEIKLGDIDNDGDLDLAVSGSLEAEKVGLLRNNGNGTFATTVDYLLANSTSPGAPPTIDFGDVDKDGDLDLATRAGLFRNNGNGTFSDPQPRTAGVKFGDVDGDGDLDLLLPLSTTAVSVRLNNGSGTFTDKQAVPVSGTVNLALADVDGNNTLDLLTVGNTSASVALNQPAVANTAPTLTIVSPSISPVGSTVVLTGTNFTGTTRVTFNGVETTFVVNSTSQITATVPAGATSGPVAVTTATGSSNTISFTVGARPAVVSTAPAANTLTAPRTTSVAITFDQPLISGSGIEQALSVFSQQAGGKKPGTRTVSGNTLTFTPTAGFKAGETVFSTIATPASLARVFQFTAATAPSTGTFSGGSQVMVGNDPNRTATGDIDGDGDLDLIVSTYNFSGNTVSVRLNNGNGTFSGGQELSGASAVVLADIDGDADLDLLAASGIAGSIVNVYQNDGSGSFNLLQPVTVFDGLTDIAVGDVDADGDLDLITTAYGIRPGSVSIRLNNGSGIFGGGQNITSEVERTNRVALGDVDGDGDLDLVTSNLYGNSVTIYDNNGSGTFNAGRVVSFGSGDMYVGTVALGDLDKDGDLDIVSTKGNTTLVNIGLNNGNGTFATRQLPAPARLGSVALGDVDGDGDLDFTTSTDAGTLVWLNNGAASFTTTQTVATVRSAILSDIDGDGDLDLLGPDGPAGANTFGIRLNQNAASALRTPENPANAVAGLNYQYYEGYWNTLPAFSSLTPTRTGTVPTPTLSEALRDNGYAFQYTGYVTVPTDGQYTFYTSSDDGSRLYIGSTLVVDNDGLHGDQERTGTIGLKAGTHALTVAFFENDGGQTLNVSYAGPSLGKQLIPASAYKRVSTTANQAPVANAGASKTITLPTNTTTLAGSGTDADGTIASYQWTQVSGPNTATFSNATVAQPTVSNLVAGTYVFSLVVTDNLGLASAAAQTTVTVNAASDLRTPENPTNTVAGLDYKYYEGFWDAVPDYSTLTPLKTGTTTAFELTAQQRDYAFSFQFTGYVTVPTDGVYTFYTNSDDGSLLYIGNTLVVNNDGSHGDRELSGTIGLKAGTHAFTVSYLQGYGGQNLQVSYAGPSLGKQLLPTAALKRVSGTANNLRVPENPANAVAGLDYQYYEGYWNALPTFSALTPAKTGTVASPVLTPALRDDGYAFQYTGYVTVPTDGQYTFYTTSDDGSKLYIGSQLVVDNDGLHGDVEQSGTIGLQAGTHAVTIAFFENDGGQNLQVSYAGPSLGKQLIPASAYKRAASQPANNLRVPENPTGTVAGLDYQYYEGFWDVLPNFASLTPVKSGSNSVIDLEARQRDYGYAFQYTGYVTVPADGQYTFYTTSDDGSKLSIGSTLVVDNDGSHDTREQSGTIGLQAGSHAFTVTYFQNGGGQIFSASYQGPGLAKQVIPTSALRRVPVAAKSRATTTSATQQVSARAGRNLLEVYPNPLTETGTVHLHTQQGGKAQVYLYNELGKLVSTLYDAEVVSGGEYYLPLPTEKLASGVYLCRLVSNGKMETLRVTVIR</sequence>
<dbReference type="InterPro" id="IPR037524">
    <property type="entry name" value="PA14/GLEYA"/>
</dbReference>
<evidence type="ECO:0000313" key="4">
    <source>
        <dbReference type="Proteomes" id="UP000194873"/>
    </source>
</evidence>
<reference evidence="3 4" key="1">
    <citation type="submission" date="2017-01" db="EMBL/GenBank/DDBJ databases">
        <title>A new Hymenobacter.</title>
        <authorList>
            <person name="Liang Y."/>
            <person name="Feng F."/>
        </authorList>
    </citation>
    <scope>NUCLEOTIDE SEQUENCE [LARGE SCALE GENOMIC DNA]</scope>
    <source>
        <strain evidence="3">MIMBbqt21</strain>
    </source>
</reference>
<keyword evidence="1" id="KW-0732">Signal</keyword>
<dbReference type="SMART" id="SM00758">
    <property type="entry name" value="PA14"/>
    <property type="match status" value="4"/>
</dbReference>
<name>A0A243W6S0_9BACT</name>
<dbReference type="InterPro" id="IPR032812">
    <property type="entry name" value="SbsA_Ig"/>
</dbReference>
<comment type="caution">
    <text evidence="3">The sequence shown here is derived from an EMBL/GenBank/DDBJ whole genome shotgun (WGS) entry which is preliminary data.</text>
</comment>
<dbReference type="SUPFAM" id="SSF56988">
    <property type="entry name" value="Anthrax protective antigen"/>
    <property type="match status" value="4"/>
</dbReference>
<feature type="domain" description="PA14" evidence="2">
    <location>
        <begin position="1587"/>
        <end position="1723"/>
    </location>
</feature>
<dbReference type="SUPFAM" id="SSF81296">
    <property type="entry name" value="E set domains"/>
    <property type="match status" value="1"/>
</dbReference>
<proteinExistence type="predicted"/>
<dbReference type="InterPro" id="IPR014756">
    <property type="entry name" value="Ig_E-set"/>
</dbReference>
<dbReference type="InterPro" id="IPR022409">
    <property type="entry name" value="PKD/Chitinase_dom"/>
</dbReference>
<dbReference type="CDD" id="cd00102">
    <property type="entry name" value="IPT"/>
    <property type="match status" value="1"/>
</dbReference>
<evidence type="ECO:0000256" key="1">
    <source>
        <dbReference type="ARBA" id="ARBA00022729"/>
    </source>
</evidence>
<dbReference type="RefSeq" id="WP_086597023.1">
    <property type="nucleotide sequence ID" value="NZ_MTSE01000029.1"/>
</dbReference>
<dbReference type="Pfam" id="PF07691">
    <property type="entry name" value="PA14"/>
    <property type="match status" value="4"/>
</dbReference>
<dbReference type="Proteomes" id="UP000194873">
    <property type="component" value="Unassembled WGS sequence"/>
</dbReference>
<dbReference type="InterPro" id="IPR011658">
    <property type="entry name" value="PA14_dom"/>
</dbReference>
<dbReference type="OrthoDB" id="890703at2"/>
<dbReference type="Pfam" id="PF18962">
    <property type="entry name" value="Por_Secre_tail"/>
    <property type="match status" value="1"/>
</dbReference>
<organism evidence="3 4">
    <name type="scientific">Hymenobacter crusticola</name>
    <dbReference type="NCBI Taxonomy" id="1770526"/>
    <lineage>
        <taxon>Bacteria</taxon>
        <taxon>Pseudomonadati</taxon>
        <taxon>Bacteroidota</taxon>
        <taxon>Cytophagia</taxon>
        <taxon>Cytophagales</taxon>
        <taxon>Hymenobacteraceae</taxon>
        <taxon>Hymenobacter</taxon>
    </lineage>
</organism>
<evidence type="ECO:0000313" key="3">
    <source>
        <dbReference type="EMBL" id="OUJ69900.1"/>
    </source>
</evidence>
<dbReference type="PROSITE" id="PS51820">
    <property type="entry name" value="PA14"/>
    <property type="match status" value="4"/>
</dbReference>
<dbReference type="InterPro" id="IPR026444">
    <property type="entry name" value="Secre_tail"/>
</dbReference>
<feature type="domain" description="PA14" evidence="2">
    <location>
        <begin position="1027"/>
        <end position="1163"/>
    </location>
</feature>
<dbReference type="SMART" id="SM00089">
    <property type="entry name" value="PKD"/>
    <property type="match status" value="1"/>
</dbReference>
<dbReference type="Pfam" id="PF13205">
    <property type="entry name" value="Big_5"/>
    <property type="match status" value="2"/>
</dbReference>
<gene>
    <name evidence="3" type="ORF">BXP70_25895</name>
</gene>